<organism evidence="3 4">
    <name type="scientific">Chloropicon primus</name>
    <dbReference type="NCBI Taxonomy" id="1764295"/>
    <lineage>
        <taxon>Eukaryota</taxon>
        <taxon>Viridiplantae</taxon>
        <taxon>Chlorophyta</taxon>
        <taxon>Chloropicophyceae</taxon>
        <taxon>Chloropicales</taxon>
        <taxon>Chloropicaceae</taxon>
        <taxon>Chloropicon</taxon>
    </lineage>
</organism>
<dbReference type="Proteomes" id="UP000316726">
    <property type="component" value="Chromosome 20"/>
</dbReference>
<dbReference type="EMBL" id="HBHL01003991">
    <property type="protein sequence ID" value="CAD9713657.1"/>
    <property type="molecule type" value="Transcribed_RNA"/>
</dbReference>
<accession>A0A5B8MZG6</accession>
<sequence>MTEEREEGKEVSRPSQGLTPEAMRALAEDEQGMERVRANICEQILQKGFEQIEATGFENDPEMERDWKEYKAEVEAFFRSASPDDPLFRQKLREMTARFARGGGLNNNNGE</sequence>
<evidence type="ECO:0000313" key="4">
    <source>
        <dbReference type="Proteomes" id="UP000316726"/>
    </source>
</evidence>
<protein>
    <submittedName>
        <fullName evidence="3">Uncharacterized protein</fullName>
    </submittedName>
</protein>
<reference evidence="3 4" key="1">
    <citation type="submission" date="2018-07" db="EMBL/GenBank/DDBJ databases">
        <title>The complete nuclear genome of the prasinophyte Chloropicon primus (CCMP1205).</title>
        <authorList>
            <person name="Pombert J.-F."/>
            <person name="Otis C."/>
            <person name="Turmel M."/>
            <person name="Lemieux C."/>
        </authorList>
    </citation>
    <scope>NUCLEOTIDE SEQUENCE [LARGE SCALE GENOMIC DNA]</scope>
    <source>
        <strain evidence="3 4">CCMP1205</strain>
    </source>
</reference>
<evidence type="ECO:0000313" key="2">
    <source>
        <dbReference type="EMBL" id="CAD9713657.1"/>
    </source>
</evidence>
<gene>
    <name evidence="3" type="ORF">A3770_20p85750</name>
    <name evidence="2" type="ORF">CPRI1469_LOCUS2509</name>
</gene>
<evidence type="ECO:0000313" key="3">
    <source>
        <dbReference type="EMBL" id="QDZ26057.1"/>
    </source>
</evidence>
<evidence type="ECO:0000256" key="1">
    <source>
        <dbReference type="SAM" id="MobiDB-lite"/>
    </source>
</evidence>
<dbReference type="EMBL" id="CP031053">
    <property type="protein sequence ID" value="QDZ26057.1"/>
    <property type="molecule type" value="Genomic_DNA"/>
</dbReference>
<keyword evidence="4" id="KW-1185">Reference proteome</keyword>
<dbReference type="AlphaFoldDB" id="A0A5B8MZG6"/>
<feature type="compositionally biased region" description="Basic and acidic residues" evidence="1">
    <location>
        <begin position="1"/>
        <end position="12"/>
    </location>
</feature>
<proteinExistence type="predicted"/>
<feature type="region of interest" description="Disordered" evidence="1">
    <location>
        <begin position="1"/>
        <end position="21"/>
    </location>
</feature>
<reference evidence="2" key="2">
    <citation type="submission" date="2021-01" db="EMBL/GenBank/DDBJ databases">
        <authorList>
            <person name="Corre E."/>
            <person name="Pelletier E."/>
            <person name="Niang G."/>
            <person name="Scheremetjew M."/>
            <person name="Finn R."/>
            <person name="Kale V."/>
            <person name="Holt S."/>
            <person name="Cochrane G."/>
            <person name="Meng A."/>
            <person name="Brown T."/>
            <person name="Cohen L."/>
        </authorList>
    </citation>
    <scope>NUCLEOTIDE SEQUENCE</scope>
    <source>
        <strain evidence="2">CCMP1205</strain>
    </source>
</reference>
<name>A0A5B8MZG6_9CHLO</name>